<dbReference type="PANTHER" id="PTHR46163">
    <property type="entry name" value="TYROSINE-PROTEIN PHOSPHATASE-RELATED"/>
    <property type="match status" value="1"/>
</dbReference>
<dbReference type="RefSeq" id="XP_003095349.2">
    <property type="nucleotide sequence ID" value="XM_003095301.2"/>
</dbReference>
<dbReference type="SMART" id="SM00404">
    <property type="entry name" value="PTPc_motif"/>
    <property type="match status" value="1"/>
</dbReference>
<dbReference type="SUPFAM" id="SSF52799">
    <property type="entry name" value="(Phosphotyrosine protein) phosphatases II"/>
    <property type="match status" value="1"/>
</dbReference>
<feature type="domain" description="Tyrosine-protein phosphatase" evidence="1">
    <location>
        <begin position="82"/>
        <end position="301"/>
    </location>
</feature>
<dbReference type="SMART" id="SM00194">
    <property type="entry name" value="PTPc"/>
    <property type="match status" value="1"/>
</dbReference>
<dbReference type="InterPro" id="IPR052782">
    <property type="entry name" value="Oocyte-zygote_transition_reg"/>
</dbReference>
<evidence type="ECO:0000313" key="4">
    <source>
        <dbReference type="Proteomes" id="UP000008281"/>
    </source>
</evidence>
<accession>E3N8A1</accession>
<dbReference type="EMBL" id="DS268555">
    <property type="protein sequence ID" value="EFO89379.1"/>
    <property type="molecule type" value="Genomic_DNA"/>
</dbReference>
<evidence type="ECO:0000259" key="1">
    <source>
        <dbReference type="PROSITE" id="PS50055"/>
    </source>
</evidence>
<dbReference type="InterPro" id="IPR029021">
    <property type="entry name" value="Prot-tyrosine_phosphatase-like"/>
</dbReference>
<dbReference type="HOGENOM" id="CLU_783563_0_0_1"/>
<dbReference type="Gene3D" id="3.90.190.10">
    <property type="entry name" value="Protein tyrosine phosphatase superfamily"/>
    <property type="match status" value="1"/>
</dbReference>
<dbReference type="PROSITE" id="PS50056">
    <property type="entry name" value="TYR_PHOSPHATASE_2"/>
    <property type="match status" value="1"/>
</dbReference>
<evidence type="ECO:0008006" key="5">
    <source>
        <dbReference type="Google" id="ProtNLM"/>
    </source>
</evidence>
<dbReference type="GO" id="GO:0004725">
    <property type="term" value="F:protein tyrosine phosphatase activity"/>
    <property type="evidence" value="ECO:0007669"/>
    <property type="project" value="InterPro"/>
</dbReference>
<dbReference type="Pfam" id="PF00102">
    <property type="entry name" value="Y_phosphatase"/>
    <property type="match status" value="1"/>
</dbReference>
<dbReference type="AlphaFoldDB" id="E3N8A1"/>
<protein>
    <recommendedName>
        <fullName evidence="5">Tyrosine specific protein phosphatases domain-containing protein</fullName>
    </recommendedName>
</protein>
<dbReference type="CTD" id="9807851"/>
<keyword evidence="4" id="KW-1185">Reference proteome</keyword>
<organism evidence="4">
    <name type="scientific">Caenorhabditis remanei</name>
    <name type="common">Caenorhabditis vulgaris</name>
    <dbReference type="NCBI Taxonomy" id="31234"/>
    <lineage>
        <taxon>Eukaryota</taxon>
        <taxon>Metazoa</taxon>
        <taxon>Ecdysozoa</taxon>
        <taxon>Nematoda</taxon>
        <taxon>Chromadorea</taxon>
        <taxon>Rhabditida</taxon>
        <taxon>Rhabditina</taxon>
        <taxon>Rhabditomorpha</taxon>
        <taxon>Rhabditoidea</taxon>
        <taxon>Rhabditidae</taxon>
        <taxon>Peloderinae</taxon>
        <taxon>Caenorhabditis</taxon>
    </lineage>
</organism>
<evidence type="ECO:0000313" key="3">
    <source>
        <dbReference type="EMBL" id="EFO89379.1"/>
    </source>
</evidence>
<gene>
    <name evidence="3" type="ORF">CRE_20519</name>
</gene>
<dbReference type="InParanoid" id="E3N8A1"/>
<dbReference type="PROSITE" id="PS50055">
    <property type="entry name" value="TYR_PHOSPHATASE_PTP"/>
    <property type="match status" value="1"/>
</dbReference>
<proteinExistence type="predicted"/>
<reference evidence="3" key="1">
    <citation type="submission" date="2007-07" db="EMBL/GenBank/DDBJ databases">
        <title>PCAP assembly of the Caenorhabditis remanei genome.</title>
        <authorList>
            <consortium name="The Caenorhabditis remanei Sequencing Consortium"/>
            <person name="Wilson R.K."/>
        </authorList>
    </citation>
    <scope>NUCLEOTIDE SEQUENCE [LARGE SCALE GENOMIC DNA]</scope>
    <source>
        <strain evidence="3">PB4641</strain>
    </source>
</reference>
<name>E3N8A1_CAERE</name>
<dbReference type="InterPro" id="IPR000242">
    <property type="entry name" value="PTP_cat"/>
</dbReference>
<evidence type="ECO:0000259" key="2">
    <source>
        <dbReference type="PROSITE" id="PS50056"/>
    </source>
</evidence>
<dbReference type="OrthoDB" id="5806364at2759"/>
<sequence length="356" mass="42022">MPMICWCQQWLCFSKKKKKVDCSIIDLDEKEDHIPPLSEDLLVYVTGRMTFGTHFDKYEQWIRLLKKVVDQKRDETREYPFRRLSVQKYRKRSIKLNPLNSLQTIHGNLIRTRTNTIFYATQMPLENLDAQVDTRIDFLALIMKDEIEIVVMLGPTRPFDGKQYVALNGMYFCEATGGILSIGSYTVETIKEEPFLVNGVHNKDISMRTLKITDKKKQSRTITHYQYTTWNEKENPPPNGYETVYELMKRVKMSQKPIMVHCTYGIGRTMLFIGLEYITSHLEIHDDWTFKDAFEKLIEKRYCSFLNAGQIGWLEVGVVYFMVRRYELEWVMYEEFNRKYLEMCQGSWGPGGYGAK</sequence>
<dbReference type="PRINTS" id="PR00700">
    <property type="entry name" value="PRTYPHPHTASE"/>
</dbReference>
<dbReference type="Proteomes" id="UP000008281">
    <property type="component" value="Unassembled WGS sequence"/>
</dbReference>
<dbReference type="InterPro" id="IPR003595">
    <property type="entry name" value="Tyr_Pase_cat"/>
</dbReference>
<dbReference type="InterPro" id="IPR000387">
    <property type="entry name" value="Tyr_Pase_dom"/>
</dbReference>
<dbReference type="GeneID" id="9807851"/>
<feature type="domain" description="Tyrosine specific protein phosphatases" evidence="2">
    <location>
        <begin position="242"/>
        <end position="301"/>
    </location>
</feature>
<dbReference type="KEGG" id="crq:GCK72_015380"/>